<feature type="region of interest" description="Disordered" evidence="6">
    <location>
        <begin position="524"/>
        <end position="555"/>
    </location>
</feature>
<dbReference type="InterPro" id="IPR010523">
    <property type="entry name" value="XylR_N"/>
</dbReference>
<dbReference type="AlphaFoldDB" id="A0A1H0LK15"/>
<dbReference type="PROSITE" id="PS00676">
    <property type="entry name" value="SIGMA54_INTERACT_2"/>
    <property type="match status" value="1"/>
</dbReference>
<evidence type="ECO:0000256" key="6">
    <source>
        <dbReference type="SAM" id="MobiDB-lite"/>
    </source>
</evidence>
<dbReference type="CDD" id="cd00009">
    <property type="entry name" value="AAA"/>
    <property type="match status" value="1"/>
</dbReference>
<keyword evidence="5" id="KW-0804">Transcription</keyword>
<dbReference type="InterPro" id="IPR025943">
    <property type="entry name" value="Sigma_54_int_dom_ATP-bd_2"/>
</dbReference>
<accession>A0A1H0LK15</accession>
<dbReference type="InterPro" id="IPR058031">
    <property type="entry name" value="AAA_lid_NorR"/>
</dbReference>
<dbReference type="GO" id="GO:0006355">
    <property type="term" value="P:regulation of DNA-templated transcription"/>
    <property type="evidence" value="ECO:0007669"/>
    <property type="project" value="InterPro"/>
</dbReference>
<dbReference type="PRINTS" id="PR01590">
    <property type="entry name" value="HTHFIS"/>
</dbReference>
<dbReference type="Gene3D" id="1.10.10.60">
    <property type="entry name" value="Homeodomain-like"/>
    <property type="match status" value="1"/>
</dbReference>
<dbReference type="InterPro" id="IPR025662">
    <property type="entry name" value="Sigma_54_int_dom_ATP-bd_1"/>
</dbReference>
<keyword evidence="1" id="KW-0547">Nucleotide-binding</keyword>
<dbReference type="SUPFAM" id="SSF52540">
    <property type="entry name" value="P-loop containing nucleoside triphosphate hydrolases"/>
    <property type="match status" value="1"/>
</dbReference>
<dbReference type="SUPFAM" id="SSF46689">
    <property type="entry name" value="Homeodomain-like"/>
    <property type="match status" value="1"/>
</dbReference>
<dbReference type="InterPro" id="IPR002197">
    <property type="entry name" value="HTH_Fis"/>
</dbReference>
<protein>
    <submittedName>
        <fullName evidence="8">Regulatory protein, Fis family</fullName>
    </submittedName>
</protein>
<dbReference type="InterPro" id="IPR025944">
    <property type="entry name" value="Sigma_54_int_dom_CS"/>
</dbReference>
<dbReference type="EMBL" id="FNIJ01000014">
    <property type="protein sequence ID" value="SDO68539.1"/>
    <property type="molecule type" value="Genomic_DNA"/>
</dbReference>
<evidence type="ECO:0000313" key="8">
    <source>
        <dbReference type="EMBL" id="SDO68539.1"/>
    </source>
</evidence>
<evidence type="ECO:0000256" key="3">
    <source>
        <dbReference type="ARBA" id="ARBA00023015"/>
    </source>
</evidence>
<sequence length="619" mass="67173">MTMTRKAPSKLGRALGEEFLKQLLGTQKRLVVDRARQFGAAGLPSAEQLAETIAFAPQDGNIWLCGQRMMLLQGTAFGAIRRELIEALGLDKARGLLTRIGWQAGARDAAQVSAQWPEGDHASLYAAGPRLHMLEGMVNVEVVRFEIDSSAGHFYSEFFWHNSLEADEHIAAYGLGNEPACWMEIGYASGYASSLLGRLVVFREEQCRCMGHSACRIVGKPAEQWADLDVDLAYLDAADFLSRSTYCSGEETEVAQLDEPTEEPSIVGISAAFVAASQQLYRVAPTQVTVLLTGESGVGKELFARTLHQASPRRNTPLVALNCAALPENLVEAELFGVERGAFTGAERSRPGRFERADGGTLFLDEIGTLSPSAQSKILRVLQEGEVERVGGTTPIKVDVRVIAATNLDLRNEVKAGRFREDLLYRLNVFPIHLPPLRERREDIPLLMSYFLRKFSARHGLKPAGFSTRLVNALLTYRFPGNIRELQNLIERGVIAAGNDEVVDVVHLAEAGEPLRSAAVGLTDDGHLSKPAGGTAASEAEPAVAGPGGREDERKVGESELASLQAFVSGRDQALSTSLKDIEHLLVQLALDRTGGNITAAAQMLGMSRAQVSYRLKGD</sequence>
<dbReference type="SMART" id="SM00989">
    <property type="entry name" value="V4R"/>
    <property type="match status" value="1"/>
</dbReference>
<dbReference type="InterPro" id="IPR009057">
    <property type="entry name" value="Homeodomain-like_sf"/>
</dbReference>
<dbReference type="STRING" id="198616.SAMN05216193_11496"/>
<evidence type="ECO:0000256" key="1">
    <source>
        <dbReference type="ARBA" id="ARBA00022741"/>
    </source>
</evidence>
<proteinExistence type="predicted"/>
<dbReference type="Pfam" id="PF02954">
    <property type="entry name" value="HTH_8"/>
    <property type="match status" value="1"/>
</dbReference>
<gene>
    <name evidence="8" type="ORF">SAMN05216193_11496</name>
</gene>
<dbReference type="Gene3D" id="1.10.8.60">
    <property type="match status" value="1"/>
</dbReference>
<dbReference type="SMART" id="SM00382">
    <property type="entry name" value="AAA"/>
    <property type="match status" value="1"/>
</dbReference>
<dbReference type="GO" id="GO:0005524">
    <property type="term" value="F:ATP binding"/>
    <property type="evidence" value="ECO:0007669"/>
    <property type="project" value="UniProtKB-KW"/>
</dbReference>
<dbReference type="Pfam" id="PF06505">
    <property type="entry name" value="XylR_N"/>
    <property type="match status" value="1"/>
</dbReference>
<dbReference type="Pfam" id="PF00158">
    <property type="entry name" value="Sigma54_activat"/>
    <property type="match status" value="1"/>
</dbReference>
<reference evidence="9" key="1">
    <citation type="submission" date="2016-10" db="EMBL/GenBank/DDBJ databases">
        <authorList>
            <person name="Varghese N."/>
            <person name="Submissions S."/>
        </authorList>
    </citation>
    <scope>NUCLEOTIDE SEQUENCE [LARGE SCALE GENOMIC DNA]</scope>
    <source>
        <strain evidence="9">JCM 21621</strain>
    </source>
</reference>
<dbReference type="FunFam" id="3.40.50.300:FF:000006">
    <property type="entry name" value="DNA-binding transcriptional regulator NtrC"/>
    <property type="match status" value="1"/>
</dbReference>
<dbReference type="PANTHER" id="PTHR32071">
    <property type="entry name" value="TRANSCRIPTIONAL REGULATORY PROTEIN"/>
    <property type="match status" value="1"/>
</dbReference>
<dbReference type="InterPro" id="IPR004096">
    <property type="entry name" value="V4R"/>
</dbReference>
<keyword evidence="9" id="KW-1185">Reference proteome</keyword>
<organism evidence="8 9">
    <name type="scientific">Pseudomonas jinjuensis</name>
    <dbReference type="NCBI Taxonomy" id="198616"/>
    <lineage>
        <taxon>Bacteria</taxon>
        <taxon>Pseudomonadati</taxon>
        <taxon>Pseudomonadota</taxon>
        <taxon>Gammaproteobacteria</taxon>
        <taxon>Pseudomonadales</taxon>
        <taxon>Pseudomonadaceae</taxon>
        <taxon>Pseudomonas</taxon>
    </lineage>
</organism>
<evidence type="ECO:0000256" key="2">
    <source>
        <dbReference type="ARBA" id="ARBA00022840"/>
    </source>
</evidence>
<feature type="domain" description="Sigma-54 factor interaction" evidence="7">
    <location>
        <begin position="266"/>
        <end position="495"/>
    </location>
</feature>
<dbReference type="Proteomes" id="UP000242957">
    <property type="component" value="Unassembled WGS sequence"/>
</dbReference>
<dbReference type="GO" id="GO:0043565">
    <property type="term" value="F:sequence-specific DNA binding"/>
    <property type="evidence" value="ECO:0007669"/>
    <property type="project" value="InterPro"/>
</dbReference>
<dbReference type="PROSITE" id="PS00675">
    <property type="entry name" value="SIGMA54_INTERACT_1"/>
    <property type="match status" value="1"/>
</dbReference>
<name>A0A1H0LK15_9PSED</name>
<dbReference type="InterPro" id="IPR002078">
    <property type="entry name" value="Sigma_54_int"/>
</dbReference>
<evidence type="ECO:0000256" key="5">
    <source>
        <dbReference type="ARBA" id="ARBA00023163"/>
    </source>
</evidence>
<evidence type="ECO:0000256" key="4">
    <source>
        <dbReference type="ARBA" id="ARBA00023125"/>
    </source>
</evidence>
<evidence type="ECO:0000313" key="9">
    <source>
        <dbReference type="Proteomes" id="UP000242957"/>
    </source>
</evidence>
<keyword evidence="2" id="KW-0067">ATP-binding</keyword>
<dbReference type="InterPro" id="IPR024096">
    <property type="entry name" value="NO_sig/Golgi_transp_ligand-bd"/>
</dbReference>
<evidence type="ECO:0000259" key="7">
    <source>
        <dbReference type="PROSITE" id="PS50045"/>
    </source>
</evidence>
<dbReference type="Pfam" id="PF02830">
    <property type="entry name" value="V4R"/>
    <property type="match status" value="1"/>
</dbReference>
<dbReference type="InterPro" id="IPR003593">
    <property type="entry name" value="AAA+_ATPase"/>
</dbReference>
<dbReference type="PANTHER" id="PTHR32071:SF117">
    <property type="entry name" value="PTS-DEPENDENT DIHYDROXYACETONE KINASE OPERON REGULATORY PROTEIN-RELATED"/>
    <property type="match status" value="1"/>
</dbReference>
<dbReference type="SUPFAM" id="SSF111126">
    <property type="entry name" value="Ligand-binding domain in the NO signalling and Golgi transport"/>
    <property type="match status" value="1"/>
</dbReference>
<dbReference type="Gene3D" id="3.30.1380.20">
    <property type="entry name" value="Trafficking protein particle complex subunit 3"/>
    <property type="match status" value="1"/>
</dbReference>
<dbReference type="InterPro" id="IPR027417">
    <property type="entry name" value="P-loop_NTPase"/>
</dbReference>
<dbReference type="PROSITE" id="PS00688">
    <property type="entry name" value="SIGMA54_INTERACT_3"/>
    <property type="match status" value="1"/>
</dbReference>
<keyword evidence="4" id="KW-0238">DNA-binding</keyword>
<keyword evidence="3" id="KW-0805">Transcription regulation</keyword>
<dbReference type="Gene3D" id="3.40.50.300">
    <property type="entry name" value="P-loop containing nucleotide triphosphate hydrolases"/>
    <property type="match status" value="1"/>
</dbReference>
<dbReference type="Pfam" id="PF25601">
    <property type="entry name" value="AAA_lid_14"/>
    <property type="match status" value="1"/>
</dbReference>
<dbReference type="PROSITE" id="PS50045">
    <property type="entry name" value="SIGMA54_INTERACT_4"/>
    <property type="match status" value="1"/>
</dbReference>